<keyword evidence="1" id="KW-1133">Transmembrane helix</keyword>
<dbReference type="RefSeq" id="XP_001439525.1">
    <property type="nucleotide sequence ID" value="XM_001439488.1"/>
</dbReference>
<keyword evidence="3" id="KW-1185">Reference proteome</keyword>
<feature type="transmembrane region" description="Helical" evidence="1">
    <location>
        <begin position="40"/>
        <end position="66"/>
    </location>
</feature>
<evidence type="ECO:0000256" key="1">
    <source>
        <dbReference type="SAM" id="Phobius"/>
    </source>
</evidence>
<sequence>MGIGCKAAVYSYSNCSTSYLFDSCCHSQSNFKNHILFQNYYLLSHCTIQILNFATYSINAYTFIWALNRSFSDHIAKYLILFDIFSIVNLLIKIAIKLPVNNVATVFLSSQCLCFSSAPPISLACYEFCLFLNTTFLIAYQSAKLL</sequence>
<dbReference type="Proteomes" id="UP000000600">
    <property type="component" value="Unassembled WGS sequence"/>
</dbReference>
<keyword evidence="1" id="KW-0812">Transmembrane</keyword>
<evidence type="ECO:0000313" key="3">
    <source>
        <dbReference type="Proteomes" id="UP000000600"/>
    </source>
</evidence>
<dbReference type="EMBL" id="CT868117">
    <property type="protein sequence ID" value="CAK72128.1"/>
    <property type="molecule type" value="Genomic_DNA"/>
</dbReference>
<dbReference type="HOGENOM" id="CLU_1781034_0_0_1"/>
<dbReference type="GeneID" id="5025310"/>
<name>A0CMW1_PARTE</name>
<proteinExistence type="predicted"/>
<dbReference type="InParanoid" id="A0CMW1"/>
<evidence type="ECO:0008006" key="4">
    <source>
        <dbReference type="Google" id="ProtNLM"/>
    </source>
</evidence>
<keyword evidence="1" id="KW-0472">Membrane</keyword>
<feature type="transmembrane region" description="Helical" evidence="1">
    <location>
        <begin position="120"/>
        <end position="140"/>
    </location>
</feature>
<dbReference type="AlphaFoldDB" id="A0CMW1"/>
<organism evidence="2 3">
    <name type="scientific">Paramecium tetraurelia</name>
    <dbReference type="NCBI Taxonomy" id="5888"/>
    <lineage>
        <taxon>Eukaryota</taxon>
        <taxon>Sar</taxon>
        <taxon>Alveolata</taxon>
        <taxon>Ciliophora</taxon>
        <taxon>Intramacronucleata</taxon>
        <taxon>Oligohymenophorea</taxon>
        <taxon>Peniculida</taxon>
        <taxon>Parameciidae</taxon>
        <taxon>Paramecium</taxon>
    </lineage>
</organism>
<reference evidence="2 3" key="1">
    <citation type="journal article" date="2006" name="Nature">
        <title>Global trends of whole-genome duplications revealed by the ciliate Paramecium tetraurelia.</title>
        <authorList>
            <consortium name="Genoscope"/>
            <person name="Aury J.-M."/>
            <person name="Jaillon O."/>
            <person name="Duret L."/>
            <person name="Noel B."/>
            <person name="Jubin C."/>
            <person name="Porcel B.M."/>
            <person name="Segurens B."/>
            <person name="Daubin V."/>
            <person name="Anthouard V."/>
            <person name="Aiach N."/>
            <person name="Arnaiz O."/>
            <person name="Billaut A."/>
            <person name="Beisson J."/>
            <person name="Blanc I."/>
            <person name="Bouhouche K."/>
            <person name="Camara F."/>
            <person name="Duharcourt S."/>
            <person name="Guigo R."/>
            <person name="Gogendeau D."/>
            <person name="Katinka M."/>
            <person name="Keller A.-M."/>
            <person name="Kissmehl R."/>
            <person name="Klotz C."/>
            <person name="Koll F."/>
            <person name="Le Moue A."/>
            <person name="Lepere C."/>
            <person name="Malinsky S."/>
            <person name="Nowacki M."/>
            <person name="Nowak J.K."/>
            <person name="Plattner H."/>
            <person name="Poulain J."/>
            <person name="Ruiz F."/>
            <person name="Serrano V."/>
            <person name="Zagulski M."/>
            <person name="Dessen P."/>
            <person name="Betermier M."/>
            <person name="Weissenbach J."/>
            <person name="Scarpelli C."/>
            <person name="Schachter V."/>
            <person name="Sperling L."/>
            <person name="Meyer E."/>
            <person name="Cohen J."/>
            <person name="Wincker P."/>
        </authorList>
    </citation>
    <scope>NUCLEOTIDE SEQUENCE [LARGE SCALE GENOMIC DNA]</scope>
    <source>
        <strain evidence="2 3">Stock d4-2</strain>
    </source>
</reference>
<gene>
    <name evidence="2" type="ORF">GSPATT00038745001</name>
</gene>
<dbReference type="KEGG" id="ptm:GSPATT00038745001"/>
<feature type="transmembrane region" description="Helical" evidence="1">
    <location>
        <begin position="78"/>
        <end position="100"/>
    </location>
</feature>
<protein>
    <recommendedName>
        <fullName evidence="4">G-protein coupled receptors family 1 profile domain-containing protein</fullName>
    </recommendedName>
</protein>
<evidence type="ECO:0000313" key="2">
    <source>
        <dbReference type="EMBL" id="CAK72128.1"/>
    </source>
</evidence>
<accession>A0CMW1</accession>